<feature type="DNA-binding region" description="H-T-H motif" evidence="2">
    <location>
        <begin position="84"/>
        <end position="103"/>
    </location>
</feature>
<dbReference type="PANTHER" id="PTHR30055:SF209">
    <property type="entry name" value="POSSIBLE TRANSCRIPTIONAL REGULATORY PROTEIN (PROBABLY TETR-FAMILY)"/>
    <property type="match status" value="1"/>
</dbReference>
<evidence type="ECO:0000256" key="2">
    <source>
        <dbReference type="PROSITE-ProRule" id="PRU00335"/>
    </source>
</evidence>
<dbReference type="GO" id="GO:0000976">
    <property type="term" value="F:transcription cis-regulatory region binding"/>
    <property type="evidence" value="ECO:0007669"/>
    <property type="project" value="TreeGrafter"/>
</dbReference>
<dbReference type="GO" id="GO:0003700">
    <property type="term" value="F:DNA-binding transcription factor activity"/>
    <property type="evidence" value="ECO:0007669"/>
    <property type="project" value="TreeGrafter"/>
</dbReference>
<accession>A0A7D6I4A7</accession>
<organism evidence="5 6">
    <name type="scientific">Mycobacterium vicinigordonae</name>
    <dbReference type="NCBI Taxonomy" id="1719132"/>
    <lineage>
        <taxon>Bacteria</taxon>
        <taxon>Bacillati</taxon>
        <taxon>Actinomycetota</taxon>
        <taxon>Actinomycetes</taxon>
        <taxon>Mycobacteriales</taxon>
        <taxon>Mycobacteriaceae</taxon>
        <taxon>Mycobacterium</taxon>
    </lineage>
</organism>
<feature type="region of interest" description="Disordered" evidence="3">
    <location>
        <begin position="1"/>
        <end position="23"/>
    </location>
</feature>
<proteinExistence type="predicted"/>
<reference evidence="5" key="1">
    <citation type="submission" date="2020-07" db="EMBL/GenBank/DDBJ databases">
        <title>Description of Mycobacterium gordonae subsp. intergordonae subsp.nov. and Mycobacterium gordonae subsp. gordonae subsp. nov.</title>
        <authorList>
            <person name="Huang H."/>
        </authorList>
    </citation>
    <scope>NUCLEOTIDE SEQUENCE [LARGE SCALE GENOMIC DNA]</scope>
    <source>
        <strain evidence="5">24T</strain>
    </source>
</reference>
<name>A0A7D6I4A7_9MYCO</name>
<reference evidence="5" key="2">
    <citation type="submission" date="2020-07" db="EMBL/GenBank/DDBJ databases">
        <authorList>
            <person name="Yu X."/>
        </authorList>
    </citation>
    <scope>NUCLEOTIDE SEQUENCE [LARGE SCALE GENOMIC DNA]</scope>
    <source>
        <strain evidence="5">24T</strain>
    </source>
</reference>
<evidence type="ECO:0000256" key="3">
    <source>
        <dbReference type="SAM" id="MobiDB-lite"/>
    </source>
</evidence>
<dbReference type="InterPro" id="IPR050109">
    <property type="entry name" value="HTH-type_TetR-like_transc_reg"/>
</dbReference>
<dbReference type="PANTHER" id="PTHR30055">
    <property type="entry name" value="HTH-TYPE TRANSCRIPTIONAL REGULATOR RUTR"/>
    <property type="match status" value="1"/>
</dbReference>
<dbReference type="Pfam" id="PF00440">
    <property type="entry name" value="TetR_N"/>
    <property type="match status" value="1"/>
</dbReference>
<dbReference type="Gene3D" id="1.10.357.10">
    <property type="entry name" value="Tetracycline Repressor, domain 2"/>
    <property type="match status" value="1"/>
</dbReference>
<evidence type="ECO:0000256" key="1">
    <source>
        <dbReference type="ARBA" id="ARBA00023125"/>
    </source>
</evidence>
<gene>
    <name evidence="5" type="ORF">H0P51_16710</name>
</gene>
<sequence length="243" mass="27005">MRKSVRDVVTSSPVGRRGNPRREAGVTIVDSRSVFYYTDRRSEFKQRERRPPPVVRSDAARNRASILACADELFARTHSPAAVTMEEVATAAGVGKGTLFRRFGDRAELIRAVVEHRSAALRDAVEHGPPPLGPDTAARERLAALLHALVDFKVRNRALSLAMESSRDGNPYGLNYQWMHQVFTHTLETLSPPMDSAWLAHTLLAAVRADLVEYLTETEGYSVTALNDQLSDLVNHLTQHPRA</sequence>
<dbReference type="SUPFAM" id="SSF46689">
    <property type="entry name" value="Homeodomain-like"/>
    <property type="match status" value="1"/>
</dbReference>
<feature type="domain" description="HTH tetR-type" evidence="4">
    <location>
        <begin position="60"/>
        <end position="121"/>
    </location>
</feature>
<dbReference type="InterPro" id="IPR001647">
    <property type="entry name" value="HTH_TetR"/>
</dbReference>
<dbReference type="InterPro" id="IPR009057">
    <property type="entry name" value="Homeodomain-like_sf"/>
</dbReference>
<keyword evidence="6" id="KW-1185">Reference proteome</keyword>
<dbReference type="KEGG" id="mgor:H0P51_16710"/>
<dbReference type="EMBL" id="CP059165">
    <property type="protein sequence ID" value="QLL05496.1"/>
    <property type="molecule type" value="Genomic_DNA"/>
</dbReference>
<evidence type="ECO:0000313" key="5">
    <source>
        <dbReference type="EMBL" id="QLL05496.1"/>
    </source>
</evidence>
<keyword evidence="1 2" id="KW-0238">DNA-binding</keyword>
<protein>
    <submittedName>
        <fullName evidence="5">TetR/AcrR family transcriptional regulator</fullName>
    </submittedName>
</protein>
<dbReference type="PROSITE" id="PS50977">
    <property type="entry name" value="HTH_TETR_2"/>
    <property type="match status" value="1"/>
</dbReference>
<evidence type="ECO:0000313" key="6">
    <source>
        <dbReference type="Proteomes" id="UP000510682"/>
    </source>
</evidence>
<evidence type="ECO:0000259" key="4">
    <source>
        <dbReference type="PROSITE" id="PS50977"/>
    </source>
</evidence>
<dbReference type="Proteomes" id="UP000510682">
    <property type="component" value="Chromosome"/>
</dbReference>
<dbReference type="AlphaFoldDB" id="A0A7D6I4A7"/>